<evidence type="ECO:0000313" key="4">
    <source>
        <dbReference type="EMBL" id="MBP3950362.1"/>
    </source>
</evidence>
<dbReference type="Pfam" id="PF08924">
    <property type="entry name" value="Rv2525c_GlyHyd-like"/>
    <property type="match status" value="1"/>
</dbReference>
<feature type="region of interest" description="Disordered" evidence="1">
    <location>
        <begin position="51"/>
        <end position="96"/>
    </location>
</feature>
<dbReference type="InterPro" id="IPR015020">
    <property type="entry name" value="Rv2525c-like_Glyco_Hydro-like"/>
</dbReference>
<evidence type="ECO:0000256" key="1">
    <source>
        <dbReference type="SAM" id="MobiDB-lite"/>
    </source>
</evidence>
<evidence type="ECO:0000259" key="3">
    <source>
        <dbReference type="Pfam" id="PF08924"/>
    </source>
</evidence>
<gene>
    <name evidence="4" type="ORF">J7W16_04400</name>
</gene>
<keyword evidence="2" id="KW-1133">Transmembrane helix</keyword>
<evidence type="ECO:0000256" key="2">
    <source>
        <dbReference type="SAM" id="Phobius"/>
    </source>
</evidence>
<dbReference type="RefSeq" id="WP_210596013.1">
    <property type="nucleotide sequence ID" value="NZ_JAGKSQ010000002.1"/>
</dbReference>
<dbReference type="SUPFAM" id="SSF51445">
    <property type="entry name" value="(Trans)glycosidases"/>
    <property type="match status" value="1"/>
</dbReference>
<feature type="compositionally biased region" description="Polar residues" evidence="1">
    <location>
        <begin position="87"/>
        <end position="96"/>
    </location>
</feature>
<name>A0A940WTW7_9BACI</name>
<feature type="domain" description="Rv2525c-like glycoside hydrolase-like" evidence="3">
    <location>
        <begin position="128"/>
        <end position="265"/>
    </location>
</feature>
<dbReference type="AlphaFoldDB" id="A0A940WTW7"/>
<keyword evidence="2" id="KW-0812">Transmembrane</keyword>
<reference evidence="4" key="1">
    <citation type="submission" date="2021-03" db="EMBL/GenBank/DDBJ databases">
        <title>Bacillus suaedae sp. nov., isolated from Suaeda aralocaspica.</title>
        <authorList>
            <person name="Lei R.F.R."/>
        </authorList>
    </citation>
    <scope>NUCLEOTIDE SEQUENCE</scope>
    <source>
        <strain evidence="4">YZJH907-2</strain>
    </source>
</reference>
<protein>
    <submittedName>
        <fullName evidence="4">DUF1906 domain-containing protein</fullName>
    </submittedName>
</protein>
<accession>A0A940WTW7</accession>
<dbReference type="Proteomes" id="UP000678228">
    <property type="component" value="Unassembled WGS sequence"/>
</dbReference>
<sequence length="311" mass="35496">MFGLTKQFWIILVTFFIAGLAFYIFVVQNYQLVDAKRLDQLEQIEKQYSDAYEQSNDREDNDQSDSNEQNNDQEGNDDQSSDEQDNTMDTSENQNEDNLLWGVDSVSITTEEFYDCVTTNFGQPTVWARYLMDKENVSNGLTEQEIELFKDEGIYILPIYNHFEDATGYENGVAQAEQAIDYASQYGIPEGVALFADIEPSYPVTSDFIIGWHETIMASKYESGIYGVFSDDSDLTAAFNAAAENNAQVLEQTIIWSNQPQIGITTEENAPEYQVNAPESSRDWAWQYGLEADVCNIDTNLFRSDIVEYLW</sequence>
<keyword evidence="5" id="KW-1185">Reference proteome</keyword>
<feature type="compositionally biased region" description="Acidic residues" evidence="1">
    <location>
        <begin position="74"/>
        <end position="86"/>
    </location>
</feature>
<evidence type="ECO:0000313" key="5">
    <source>
        <dbReference type="Proteomes" id="UP000678228"/>
    </source>
</evidence>
<dbReference type="InterPro" id="IPR017853">
    <property type="entry name" value="GH"/>
</dbReference>
<dbReference type="EMBL" id="JAGKSQ010000002">
    <property type="protein sequence ID" value="MBP3950362.1"/>
    <property type="molecule type" value="Genomic_DNA"/>
</dbReference>
<comment type="caution">
    <text evidence="4">The sequence shown here is derived from an EMBL/GenBank/DDBJ whole genome shotgun (WGS) entry which is preliminary data.</text>
</comment>
<feature type="transmembrane region" description="Helical" evidence="2">
    <location>
        <begin position="6"/>
        <end position="27"/>
    </location>
</feature>
<keyword evidence="2" id="KW-0472">Membrane</keyword>
<proteinExistence type="predicted"/>
<dbReference type="Gene3D" id="3.20.20.80">
    <property type="entry name" value="Glycosidases"/>
    <property type="match status" value="1"/>
</dbReference>
<organism evidence="4 5">
    <name type="scientific">Halalkalibacter suaedae</name>
    <dbReference type="NCBI Taxonomy" id="2822140"/>
    <lineage>
        <taxon>Bacteria</taxon>
        <taxon>Bacillati</taxon>
        <taxon>Bacillota</taxon>
        <taxon>Bacilli</taxon>
        <taxon>Bacillales</taxon>
        <taxon>Bacillaceae</taxon>
        <taxon>Halalkalibacter</taxon>
    </lineage>
</organism>